<evidence type="ECO:0000313" key="2">
    <source>
        <dbReference type="Proteomes" id="UP000663881"/>
    </source>
</evidence>
<dbReference type="EMBL" id="CAJOAY010014898">
    <property type="protein sequence ID" value="CAF4283682.1"/>
    <property type="molecule type" value="Genomic_DNA"/>
</dbReference>
<dbReference type="Proteomes" id="UP000663881">
    <property type="component" value="Unassembled WGS sequence"/>
</dbReference>
<organism evidence="1 2">
    <name type="scientific">Adineta steineri</name>
    <dbReference type="NCBI Taxonomy" id="433720"/>
    <lineage>
        <taxon>Eukaryota</taxon>
        <taxon>Metazoa</taxon>
        <taxon>Spiralia</taxon>
        <taxon>Gnathifera</taxon>
        <taxon>Rotifera</taxon>
        <taxon>Eurotatoria</taxon>
        <taxon>Bdelloidea</taxon>
        <taxon>Adinetida</taxon>
        <taxon>Adinetidae</taxon>
        <taxon>Adineta</taxon>
    </lineage>
</organism>
<sequence>MLSILNTNVDGA</sequence>
<comment type="caution">
    <text evidence="1">The sequence shown here is derived from an EMBL/GenBank/DDBJ whole genome shotgun (WGS) entry which is preliminary data.</text>
</comment>
<gene>
    <name evidence="1" type="ORF">OKA104_LOCUS45329</name>
</gene>
<accession>A0A820GVQ1</accession>
<evidence type="ECO:0000313" key="1">
    <source>
        <dbReference type="EMBL" id="CAF4283682.1"/>
    </source>
</evidence>
<protein>
    <submittedName>
        <fullName evidence="1">Uncharacterized protein</fullName>
    </submittedName>
</protein>
<name>A0A820GVQ1_9BILA</name>
<feature type="non-terminal residue" evidence="1">
    <location>
        <position position="12"/>
    </location>
</feature>
<reference evidence="1" key="1">
    <citation type="submission" date="2021-02" db="EMBL/GenBank/DDBJ databases">
        <authorList>
            <person name="Nowell W R."/>
        </authorList>
    </citation>
    <scope>NUCLEOTIDE SEQUENCE</scope>
</reference>
<proteinExistence type="predicted"/>